<evidence type="ECO:0000259" key="18">
    <source>
        <dbReference type="Pfam" id="PF22924"/>
    </source>
</evidence>
<name>A0AAD9JS47_9ANNE</name>
<evidence type="ECO:0000256" key="8">
    <source>
        <dbReference type="ARBA" id="ARBA00022832"/>
    </source>
</evidence>
<dbReference type="Pfam" id="PF14749">
    <property type="entry name" value="Acyl-CoA_ox_N"/>
    <property type="match status" value="1"/>
</dbReference>
<dbReference type="InterPro" id="IPR037069">
    <property type="entry name" value="AcylCoA_DH/ox_N_sf"/>
</dbReference>
<dbReference type="Gene3D" id="1.20.140.10">
    <property type="entry name" value="Butyryl-CoA Dehydrogenase, subunit A, domain 3"/>
    <property type="match status" value="2"/>
</dbReference>
<evidence type="ECO:0000256" key="10">
    <source>
        <dbReference type="ARBA" id="ARBA00023002"/>
    </source>
</evidence>
<dbReference type="SUPFAM" id="SSF47203">
    <property type="entry name" value="Acyl-CoA dehydrogenase C-terminal domain-like"/>
    <property type="match status" value="2"/>
</dbReference>
<keyword evidence="7 13" id="KW-0274">FAD</keyword>
<dbReference type="GO" id="GO:0055088">
    <property type="term" value="P:lipid homeostasis"/>
    <property type="evidence" value="ECO:0007669"/>
    <property type="project" value="TreeGrafter"/>
</dbReference>
<dbReference type="SUPFAM" id="SSF56645">
    <property type="entry name" value="Acyl-CoA dehydrogenase NM domain-like"/>
    <property type="match status" value="1"/>
</dbReference>
<gene>
    <name evidence="19" type="ORF">LSH36_188g07009</name>
</gene>
<dbReference type="InterPro" id="IPR055060">
    <property type="entry name" value="ACOX_C_alpha1"/>
</dbReference>
<keyword evidence="10" id="KW-0560">Oxidoreductase</keyword>
<evidence type="ECO:0000256" key="3">
    <source>
        <dbReference type="ARBA" id="ARBA00004846"/>
    </source>
</evidence>
<dbReference type="FunFam" id="1.20.140.10:FF:000013">
    <property type="entry name" value="Acyl-coenzyme A oxidase"/>
    <property type="match status" value="1"/>
</dbReference>
<dbReference type="PANTHER" id="PTHR10909:SF250">
    <property type="entry name" value="PEROXISOMAL ACYL-COENZYME A OXIDASE 1"/>
    <property type="match status" value="1"/>
</dbReference>
<comment type="similarity">
    <text evidence="4 13">Belongs to the acyl-CoA oxidase family.</text>
</comment>
<evidence type="ECO:0000313" key="19">
    <source>
        <dbReference type="EMBL" id="KAK2157610.1"/>
    </source>
</evidence>
<keyword evidence="9" id="KW-0067">ATP-binding</keyword>
<dbReference type="GO" id="GO:0005777">
    <property type="term" value="C:peroxisome"/>
    <property type="evidence" value="ECO:0007669"/>
    <property type="project" value="UniProtKB-SubCell"/>
</dbReference>
<evidence type="ECO:0000259" key="16">
    <source>
        <dbReference type="Pfam" id="PF01756"/>
    </source>
</evidence>
<evidence type="ECO:0000256" key="15">
    <source>
        <dbReference type="PIRSR" id="PIRSR000168-2"/>
    </source>
</evidence>
<evidence type="ECO:0000313" key="20">
    <source>
        <dbReference type="Proteomes" id="UP001208570"/>
    </source>
</evidence>
<feature type="domain" description="Acyl-coenzyme A oxidase N-terminal" evidence="17">
    <location>
        <begin position="18"/>
        <end position="135"/>
    </location>
</feature>
<proteinExistence type="inferred from homology"/>
<dbReference type="GO" id="GO:0033540">
    <property type="term" value="P:fatty acid beta-oxidation using acyl-CoA oxidase"/>
    <property type="evidence" value="ECO:0007669"/>
    <property type="project" value="TreeGrafter"/>
</dbReference>
<evidence type="ECO:0000256" key="5">
    <source>
        <dbReference type="ARBA" id="ARBA00022630"/>
    </source>
</evidence>
<feature type="active site" description="Proton acceptor" evidence="14">
    <location>
        <position position="425"/>
    </location>
</feature>
<dbReference type="FunFam" id="1.10.540.10:FF:000006">
    <property type="entry name" value="Acyl-coenzyme A oxidase"/>
    <property type="match status" value="1"/>
</dbReference>
<dbReference type="InterPro" id="IPR009100">
    <property type="entry name" value="AcylCoA_DH/oxidase_NM_dom_sf"/>
</dbReference>
<dbReference type="Gene3D" id="2.40.110.10">
    <property type="entry name" value="Butyryl-CoA Dehydrogenase, subunit A, domain 2"/>
    <property type="match status" value="1"/>
</dbReference>
<feature type="domain" description="Acyl-CoA oxidase C-alpha1" evidence="18">
    <location>
        <begin position="278"/>
        <end position="440"/>
    </location>
</feature>
<dbReference type="InterPro" id="IPR012258">
    <property type="entry name" value="Acyl-CoA_oxidase"/>
</dbReference>
<dbReference type="PANTHER" id="PTHR10909">
    <property type="entry name" value="ELECTRON TRANSPORT OXIDOREDUCTASE"/>
    <property type="match status" value="1"/>
</dbReference>
<comment type="caution">
    <text evidence="19">The sequence shown here is derived from an EMBL/GenBank/DDBJ whole genome shotgun (WGS) entry which is preliminary data.</text>
</comment>
<dbReference type="InterPro" id="IPR002655">
    <property type="entry name" value="Acyl-CoA_oxidase_C"/>
</dbReference>
<dbReference type="InterPro" id="IPR046373">
    <property type="entry name" value="Acyl-CoA_Oxase/DH_mid-dom_sf"/>
</dbReference>
<comment type="cofactor">
    <cofactor evidence="1">
        <name>FAD</name>
        <dbReference type="ChEBI" id="CHEBI:57692"/>
    </cofactor>
</comment>
<dbReference type="GO" id="GO:0005524">
    <property type="term" value="F:ATP binding"/>
    <property type="evidence" value="ECO:0007669"/>
    <property type="project" value="UniProtKB-KW"/>
</dbReference>
<dbReference type="GO" id="GO:0003997">
    <property type="term" value="F:acyl-CoA oxidase activity"/>
    <property type="evidence" value="ECO:0007669"/>
    <property type="project" value="InterPro"/>
</dbReference>
<comment type="pathway">
    <text evidence="3">Lipid metabolism; peroxisomal fatty acid beta-oxidation.</text>
</comment>
<evidence type="ECO:0000256" key="13">
    <source>
        <dbReference type="PIRNR" id="PIRNR000168"/>
    </source>
</evidence>
<dbReference type="AlphaFoldDB" id="A0AAD9JS47"/>
<dbReference type="PIRSF" id="PIRSF000168">
    <property type="entry name" value="Acyl-CoA_oxidase"/>
    <property type="match status" value="1"/>
</dbReference>
<dbReference type="Gene3D" id="1.10.540.10">
    <property type="entry name" value="Acyl-CoA dehydrogenase/oxidase, N-terminal domain"/>
    <property type="match status" value="1"/>
</dbReference>
<evidence type="ECO:0000256" key="4">
    <source>
        <dbReference type="ARBA" id="ARBA00006288"/>
    </source>
</evidence>
<comment type="subcellular location">
    <subcellularLocation>
        <location evidence="2">Peroxisome</location>
    </subcellularLocation>
</comment>
<evidence type="ECO:0000256" key="2">
    <source>
        <dbReference type="ARBA" id="ARBA00004275"/>
    </source>
</evidence>
<dbReference type="GO" id="GO:0005504">
    <property type="term" value="F:fatty acid binding"/>
    <property type="evidence" value="ECO:0007669"/>
    <property type="project" value="TreeGrafter"/>
</dbReference>
<dbReference type="InterPro" id="IPR029320">
    <property type="entry name" value="Acyl-CoA_ox_N"/>
</dbReference>
<evidence type="ECO:0000256" key="14">
    <source>
        <dbReference type="PIRSR" id="PIRSR000168-1"/>
    </source>
</evidence>
<dbReference type="Proteomes" id="UP001208570">
    <property type="component" value="Unassembled WGS sequence"/>
</dbReference>
<evidence type="ECO:0000259" key="17">
    <source>
        <dbReference type="Pfam" id="PF14749"/>
    </source>
</evidence>
<dbReference type="Pfam" id="PF22924">
    <property type="entry name" value="ACOX_C_alpha1"/>
    <property type="match status" value="1"/>
</dbReference>
<protein>
    <recommendedName>
        <fullName evidence="13">Acyl-coenzyme A oxidase</fullName>
    </recommendedName>
</protein>
<evidence type="ECO:0000256" key="12">
    <source>
        <dbReference type="ARBA" id="ARBA00023140"/>
    </source>
</evidence>
<keyword evidence="11" id="KW-0443">Lipid metabolism</keyword>
<dbReference type="EMBL" id="JAODUP010000188">
    <property type="protein sequence ID" value="KAK2157610.1"/>
    <property type="molecule type" value="Genomic_DNA"/>
</dbReference>
<keyword evidence="8" id="KW-0276">Fatty acid metabolism</keyword>
<evidence type="ECO:0000256" key="7">
    <source>
        <dbReference type="ARBA" id="ARBA00022827"/>
    </source>
</evidence>
<dbReference type="FunFam" id="2.40.110.10:FF:000003">
    <property type="entry name" value="Acyl-coenzyme A oxidase"/>
    <property type="match status" value="1"/>
</dbReference>
<dbReference type="Pfam" id="PF01756">
    <property type="entry name" value="ACOX"/>
    <property type="match status" value="1"/>
</dbReference>
<feature type="binding site" evidence="15">
    <location>
        <position position="180"/>
    </location>
    <ligand>
        <name>FAD</name>
        <dbReference type="ChEBI" id="CHEBI:57692"/>
    </ligand>
</feature>
<sequence>MANVNPDLRKERENGTFSVEKLTNLLDGGKHVTDRRRHVERLALNEFSKGEDYNFMSRKERYISALHKTERALRCCKEYGLTKPDEVYWLWQLAFPHEASPIQLHGDMFLPTLTRQGTEEQVNKYLPLAEKYQIIGTYAQTEMGHGTFIRGLETTATYDPQTEEFILHSPTLTSLKWWPGGLGKTSNYAIVMALLYTNGKNYGMHPFMVQLRSHETHEPLPGITIGDIGPKFGFDTIDNGFVQFDHFRIPREDMLMKYSQVLKDGTYVKSTKLKKSSYGVMVLVRSMLIYYLAIQGLAPACTIAIRYSAVRRQSEQTKSQLEPQILDYQTQQYKLFPILASAYAVLFTGVKMKEIYYEVDNEIQQGHTERLPELHALSSGLKALTSSMASWCIERCRLACGGHGYSAASGFPKIYVAVTAACTYEGENTVMLLQCARYLIKTYQGASNGKKLSGSVSYLSDKVNSRSTITSEFSLKSLVDAFKHRAFRFQACGSDPEDSWNRNSVVLTKAAEAHCYYYMVSVFESVVEAVEDDAVKRVVGQLCQLFALFAIHENAGDFVQDGFISNDQMELVKWKELSLLSDIRRNAVLLVDAFDFHDEFIGSILGRFDGNVYANLFEWAKSSPLNKPEVQESYIKYLQPLLNPNKSKL</sequence>
<keyword evidence="20" id="KW-1185">Reference proteome</keyword>
<dbReference type="GO" id="GO:0071949">
    <property type="term" value="F:FAD binding"/>
    <property type="evidence" value="ECO:0007669"/>
    <property type="project" value="InterPro"/>
</dbReference>
<evidence type="ECO:0000256" key="9">
    <source>
        <dbReference type="ARBA" id="ARBA00022840"/>
    </source>
</evidence>
<keyword evidence="5 13" id="KW-0285">Flavoprotein</keyword>
<dbReference type="FunFam" id="1.20.140.10:FF:000005">
    <property type="entry name" value="Acyl-coenzyme A oxidase"/>
    <property type="match status" value="1"/>
</dbReference>
<reference evidence="19" key="1">
    <citation type="journal article" date="2023" name="Mol. Biol. Evol.">
        <title>Third-Generation Sequencing Reveals the Adaptive Role of the Epigenome in Three Deep-Sea Polychaetes.</title>
        <authorList>
            <person name="Perez M."/>
            <person name="Aroh O."/>
            <person name="Sun Y."/>
            <person name="Lan Y."/>
            <person name="Juniper S.K."/>
            <person name="Young C.R."/>
            <person name="Angers B."/>
            <person name="Qian P.Y."/>
        </authorList>
    </citation>
    <scope>NUCLEOTIDE SEQUENCE</scope>
    <source>
        <strain evidence="19">P08H-3</strain>
    </source>
</reference>
<organism evidence="19 20">
    <name type="scientific">Paralvinella palmiformis</name>
    <dbReference type="NCBI Taxonomy" id="53620"/>
    <lineage>
        <taxon>Eukaryota</taxon>
        <taxon>Metazoa</taxon>
        <taxon>Spiralia</taxon>
        <taxon>Lophotrochozoa</taxon>
        <taxon>Annelida</taxon>
        <taxon>Polychaeta</taxon>
        <taxon>Sedentaria</taxon>
        <taxon>Canalipalpata</taxon>
        <taxon>Terebellida</taxon>
        <taxon>Terebelliformia</taxon>
        <taxon>Alvinellidae</taxon>
        <taxon>Paralvinella</taxon>
    </lineage>
</organism>
<feature type="domain" description="Acyl-CoA oxidase C-terminal" evidence="16">
    <location>
        <begin position="488"/>
        <end position="643"/>
    </location>
</feature>
<keyword evidence="6" id="KW-0547">Nucleotide-binding</keyword>
<accession>A0AAD9JS47</accession>
<evidence type="ECO:0000256" key="11">
    <source>
        <dbReference type="ARBA" id="ARBA00023098"/>
    </source>
</evidence>
<keyword evidence="12" id="KW-0576">Peroxisome</keyword>
<dbReference type="InterPro" id="IPR036250">
    <property type="entry name" value="AcylCo_DH-like_C"/>
</dbReference>
<feature type="binding site" evidence="15">
    <location>
        <position position="141"/>
    </location>
    <ligand>
        <name>FAD</name>
        <dbReference type="ChEBI" id="CHEBI:57692"/>
    </ligand>
</feature>
<evidence type="ECO:0000256" key="6">
    <source>
        <dbReference type="ARBA" id="ARBA00022741"/>
    </source>
</evidence>
<evidence type="ECO:0000256" key="1">
    <source>
        <dbReference type="ARBA" id="ARBA00001974"/>
    </source>
</evidence>